<keyword evidence="6" id="KW-1185">Reference proteome</keyword>
<dbReference type="Proteomes" id="UP001168128">
    <property type="component" value="Unassembled WGS sequence"/>
</dbReference>
<dbReference type="InterPro" id="IPR050090">
    <property type="entry name" value="Tyrosine_recombinase_XerCD"/>
</dbReference>
<name>A0ABT8U2A1_9FLAO</name>
<evidence type="ECO:0000256" key="1">
    <source>
        <dbReference type="ARBA" id="ARBA00008857"/>
    </source>
</evidence>
<dbReference type="InterPro" id="IPR002104">
    <property type="entry name" value="Integrase_catalytic"/>
</dbReference>
<sequence>MKLKQVIDKYVSYRKALGEIFRMPSIYLQSFANKMGSSTPVETISKDEVEQFLYGNSKVVTGAWFSRYSALHGFYDYLLIRDYVKKSPLPTILPARPKGLSAYIYSNNELKSIFHAALTYSKRRSNISPYMVQTILFITYALGLRISETLSIKLGNIDMNNLVIALHGTKFYKSRLVTFNIQVKAVLSSFLKWRTDHNQPGFTDAELFLNDDNLPVHSACIEGIFGKIRAKAGVKRDDGGRYQPRIHDLRHTFAVNRLINCYKKGTDPQKYLPILSVYMGHAHYAQTSVYLTMTDALLQQANKRFESYLENIKS</sequence>
<dbReference type="InterPro" id="IPR011010">
    <property type="entry name" value="DNA_brk_join_enz"/>
</dbReference>
<evidence type="ECO:0000259" key="4">
    <source>
        <dbReference type="PROSITE" id="PS51898"/>
    </source>
</evidence>
<evidence type="ECO:0000256" key="2">
    <source>
        <dbReference type="ARBA" id="ARBA00023125"/>
    </source>
</evidence>
<evidence type="ECO:0000313" key="6">
    <source>
        <dbReference type="Proteomes" id="UP001168128"/>
    </source>
</evidence>
<evidence type="ECO:0000313" key="5">
    <source>
        <dbReference type="EMBL" id="MDO3425190.1"/>
    </source>
</evidence>
<comment type="caution">
    <text evidence="5">The sequence shown here is derived from an EMBL/GenBank/DDBJ whole genome shotgun (WGS) entry which is preliminary data.</text>
</comment>
<dbReference type="RefSeq" id="WP_302715882.1">
    <property type="nucleotide sequence ID" value="NZ_JAULSJ010000012.1"/>
</dbReference>
<organism evidence="5 6">
    <name type="scientific">Chryseobacterium urinae</name>
    <dbReference type="NCBI Taxonomy" id="3058400"/>
    <lineage>
        <taxon>Bacteria</taxon>
        <taxon>Pseudomonadati</taxon>
        <taxon>Bacteroidota</taxon>
        <taxon>Flavobacteriia</taxon>
        <taxon>Flavobacteriales</taxon>
        <taxon>Weeksellaceae</taxon>
        <taxon>Chryseobacterium group</taxon>
        <taxon>Chryseobacterium</taxon>
    </lineage>
</organism>
<comment type="similarity">
    <text evidence="1">Belongs to the 'phage' integrase family.</text>
</comment>
<reference evidence="5" key="1">
    <citation type="submission" date="2023-07" db="EMBL/GenBank/DDBJ databases">
        <title>AMR profile of multidrug- resistance Chryseobacterium gambrini related strain.</title>
        <authorList>
            <person name="Kirdat K."/>
            <person name="Bhatt A."/>
            <person name="Kuyare S."/>
            <person name="Yadav A."/>
        </authorList>
    </citation>
    <scope>NUCLEOTIDE SEQUENCE</scope>
    <source>
        <strain evidence="5">APV-1</strain>
    </source>
</reference>
<keyword evidence="3" id="KW-0233">DNA recombination</keyword>
<protein>
    <submittedName>
        <fullName evidence="5">Tyrosine-type recombinase/integrase</fullName>
    </submittedName>
</protein>
<keyword evidence="2" id="KW-0238">DNA-binding</keyword>
<accession>A0ABT8U2A1</accession>
<dbReference type="InterPro" id="IPR013762">
    <property type="entry name" value="Integrase-like_cat_sf"/>
</dbReference>
<dbReference type="PROSITE" id="PS51898">
    <property type="entry name" value="TYR_RECOMBINASE"/>
    <property type="match status" value="1"/>
</dbReference>
<proteinExistence type="inferred from homology"/>
<gene>
    <name evidence="5" type="ORF">QWT87_09840</name>
</gene>
<dbReference type="Gene3D" id="1.10.443.10">
    <property type="entry name" value="Intergrase catalytic core"/>
    <property type="match status" value="1"/>
</dbReference>
<dbReference type="PANTHER" id="PTHR30349">
    <property type="entry name" value="PHAGE INTEGRASE-RELATED"/>
    <property type="match status" value="1"/>
</dbReference>
<dbReference type="EMBL" id="JAULSJ010000012">
    <property type="protein sequence ID" value="MDO3425190.1"/>
    <property type="molecule type" value="Genomic_DNA"/>
</dbReference>
<dbReference type="SUPFAM" id="SSF56349">
    <property type="entry name" value="DNA breaking-rejoining enzymes"/>
    <property type="match status" value="1"/>
</dbReference>
<dbReference type="PANTHER" id="PTHR30349:SF41">
    <property type="entry name" value="INTEGRASE_RECOMBINASE PROTEIN MJ0367-RELATED"/>
    <property type="match status" value="1"/>
</dbReference>
<evidence type="ECO:0000256" key="3">
    <source>
        <dbReference type="ARBA" id="ARBA00023172"/>
    </source>
</evidence>
<dbReference type="Pfam" id="PF00589">
    <property type="entry name" value="Phage_integrase"/>
    <property type="match status" value="1"/>
</dbReference>
<feature type="domain" description="Tyr recombinase" evidence="4">
    <location>
        <begin position="95"/>
        <end position="303"/>
    </location>
</feature>